<gene>
    <name evidence="2" type="ORF">JOF48_000034</name>
</gene>
<organism evidence="2 3">
    <name type="scientific">Arthrobacter stackebrandtii</name>
    <dbReference type="NCBI Taxonomy" id="272161"/>
    <lineage>
        <taxon>Bacteria</taxon>
        <taxon>Bacillati</taxon>
        <taxon>Actinomycetota</taxon>
        <taxon>Actinomycetes</taxon>
        <taxon>Micrococcales</taxon>
        <taxon>Micrococcaceae</taxon>
        <taxon>Arthrobacter</taxon>
    </lineage>
</organism>
<evidence type="ECO:0008006" key="4">
    <source>
        <dbReference type="Google" id="ProtNLM"/>
    </source>
</evidence>
<evidence type="ECO:0000313" key="2">
    <source>
        <dbReference type="EMBL" id="MBP2411235.1"/>
    </source>
</evidence>
<comment type="caution">
    <text evidence="2">The sequence shown here is derived from an EMBL/GenBank/DDBJ whole genome shotgun (WGS) entry which is preliminary data.</text>
</comment>
<keyword evidence="1" id="KW-0732">Signal</keyword>
<feature type="signal peptide" evidence="1">
    <location>
        <begin position="1"/>
        <end position="30"/>
    </location>
</feature>
<dbReference type="PROSITE" id="PS51257">
    <property type="entry name" value="PROKAR_LIPOPROTEIN"/>
    <property type="match status" value="1"/>
</dbReference>
<evidence type="ECO:0000256" key="1">
    <source>
        <dbReference type="SAM" id="SignalP"/>
    </source>
</evidence>
<keyword evidence="3" id="KW-1185">Reference proteome</keyword>
<name>A0ABS4YR15_9MICC</name>
<protein>
    <recommendedName>
        <fullName evidence="4">DUF3558 domain-containing protein</fullName>
    </recommendedName>
</protein>
<dbReference type="Proteomes" id="UP000711614">
    <property type="component" value="Unassembled WGS sequence"/>
</dbReference>
<evidence type="ECO:0000313" key="3">
    <source>
        <dbReference type="Proteomes" id="UP000711614"/>
    </source>
</evidence>
<dbReference type="RefSeq" id="WP_209676130.1">
    <property type="nucleotide sequence ID" value="NZ_JAGIOI010000001.1"/>
</dbReference>
<feature type="chain" id="PRO_5045324006" description="DUF3558 domain-containing protein" evidence="1">
    <location>
        <begin position="31"/>
        <end position="196"/>
    </location>
</feature>
<reference evidence="2 3" key="1">
    <citation type="submission" date="2021-03" db="EMBL/GenBank/DDBJ databases">
        <title>Sequencing the genomes of 1000 actinobacteria strains.</title>
        <authorList>
            <person name="Klenk H.-P."/>
        </authorList>
    </citation>
    <scope>NUCLEOTIDE SEQUENCE [LARGE SCALE GENOMIC DNA]</scope>
    <source>
        <strain evidence="2 3">DSM 16005</strain>
    </source>
</reference>
<sequence length="196" mass="20008">MDTSRLIRTTPAFRLPLLASVALVSALALGGCTSGGPAPATTLEAPTVTQLVPEPAVLQKGVECPSSLDDFPSNADTGYPATPRGSVPAGFVPDQVFICRPDLVTGVMQQEELKGDFAPLLAALAVPSDRAEGDGVACTMILEIIPVLWLVNAEGGAVDAAWPTTECRQASGKPDTQKAIDGLTVAGTTVVPGSGK</sequence>
<dbReference type="EMBL" id="JAGIOI010000001">
    <property type="protein sequence ID" value="MBP2411235.1"/>
    <property type="molecule type" value="Genomic_DNA"/>
</dbReference>
<accession>A0ABS4YR15</accession>
<proteinExistence type="predicted"/>